<reference evidence="3 4" key="1">
    <citation type="submission" date="2016-11" db="EMBL/GenBank/DDBJ databases">
        <authorList>
            <person name="Jaros S."/>
            <person name="Januszkiewicz K."/>
            <person name="Wedrychowicz H."/>
        </authorList>
    </citation>
    <scope>NUCLEOTIDE SEQUENCE [LARGE SCALE GENOMIC DNA]</scope>
    <source>
        <strain evidence="3 4">DSM 44523</strain>
    </source>
</reference>
<dbReference type="AlphaFoldDB" id="A0A1M5AZX4"/>
<evidence type="ECO:0000313" key="4">
    <source>
        <dbReference type="Proteomes" id="UP000184501"/>
    </source>
</evidence>
<dbReference type="EMBL" id="FQVN01000003">
    <property type="protein sequence ID" value="SHF35750.1"/>
    <property type="molecule type" value="Genomic_DNA"/>
</dbReference>
<evidence type="ECO:0000256" key="2">
    <source>
        <dbReference type="SAM" id="SignalP"/>
    </source>
</evidence>
<evidence type="ECO:0000256" key="1">
    <source>
        <dbReference type="SAM" id="MobiDB-lite"/>
    </source>
</evidence>
<dbReference type="STRING" id="2017.SAMN05444320_103334"/>
<feature type="compositionally biased region" description="Basic and acidic residues" evidence="1">
    <location>
        <begin position="88"/>
        <end position="98"/>
    </location>
</feature>
<feature type="region of interest" description="Disordered" evidence="1">
    <location>
        <begin position="83"/>
        <end position="126"/>
    </location>
</feature>
<dbReference type="OrthoDB" id="5192349at2"/>
<dbReference type="Proteomes" id="UP000184501">
    <property type="component" value="Unassembled WGS sequence"/>
</dbReference>
<feature type="compositionally biased region" description="Pro residues" evidence="1">
    <location>
        <begin position="107"/>
        <end position="123"/>
    </location>
</feature>
<dbReference type="RefSeq" id="WP_143174082.1">
    <property type="nucleotide sequence ID" value="NZ_FQVN01000003.1"/>
</dbReference>
<feature type="signal peptide" evidence="2">
    <location>
        <begin position="1"/>
        <end position="32"/>
    </location>
</feature>
<keyword evidence="4" id="KW-1185">Reference proteome</keyword>
<dbReference type="PROSITE" id="PS51318">
    <property type="entry name" value="TAT"/>
    <property type="match status" value="1"/>
</dbReference>
<organism evidence="3 4">
    <name type="scientific">Streptoalloteichus hindustanus</name>
    <dbReference type="NCBI Taxonomy" id="2017"/>
    <lineage>
        <taxon>Bacteria</taxon>
        <taxon>Bacillati</taxon>
        <taxon>Actinomycetota</taxon>
        <taxon>Actinomycetes</taxon>
        <taxon>Pseudonocardiales</taxon>
        <taxon>Pseudonocardiaceae</taxon>
        <taxon>Streptoalloteichus</taxon>
    </lineage>
</organism>
<name>A0A1M5AZX4_STRHI</name>
<evidence type="ECO:0000313" key="3">
    <source>
        <dbReference type="EMBL" id="SHF35750.1"/>
    </source>
</evidence>
<accession>A0A1M5AZX4</accession>
<dbReference type="PROSITE" id="PS51257">
    <property type="entry name" value="PROKAR_LIPOPROTEIN"/>
    <property type="match status" value="1"/>
</dbReference>
<proteinExistence type="predicted"/>
<evidence type="ECO:0008006" key="5">
    <source>
        <dbReference type="Google" id="ProtNLM"/>
    </source>
</evidence>
<keyword evidence="2" id="KW-0732">Signal</keyword>
<sequence length="172" mass="17089">MTSEPSRPGPLPRRRFLLAGVLAMAAAPLAAACTATSPPPPGPDPLEPLAARARADAALARAVADALGGAGQDLAQAANAVAAHRKAHAEAFDQEIRRARPGTGAATPPPASSDAPPPPPPPTAAAAKTALADALKAAEQEARALVPTAPRHRAGLLGSVTASCLSLREVLA</sequence>
<gene>
    <name evidence="3" type="ORF">SAMN05444320_103334</name>
</gene>
<feature type="chain" id="PRO_5012409228" description="Tat (Twin-arginine translocation) pathway signal sequence" evidence="2">
    <location>
        <begin position="33"/>
        <end position="172"/>
    </location>
</feature>
<protein>
    <recommendedName>
        <fullName evidence="5">Tat (Twin-arginine translocation) pathway signal sequence</fullName>
    </recommendedName>
</protein>
<dbReference type="InterPro" id="IPR006311">
    <property type="entry name" value="TAT_signal"/>
</dbReference>